<keyword evidence="4" id="KW-1185">Reference proteome</keyword>
<comment type="caution">
    <text evidence="3">The sequence shown here is derived from an EMBL/GenBank/DDBJ whole genome shotgun (WGS) entry which is preliminary data.</text>
</comment>
<feature type="transmembrane region" description="Helical" evidence="2">
    <location>
        <begin position="368"/>
        <end position="389"/>
    </location>
</feature>
<evidence type="ECO:0000256" key="1">
    <source>
        <dbReference type="SAM" id="MobiDB-lite"/>
    </source>
</evidence>
<gene>
    <name evidence="3" type="ORF">CHS0354_026833</name>
</gene>
<name>A0AAE0T569_9BIVA</name>
<evidence type="ECO:0000256" key="2">
    <source>
        <dbReference type="SAM" id="Phobius"/>
    </source>
</evidence>
<accession>A0AAE0T569</accession>
<dbReference type="AlphaFoldDB" id="A0AAE0T569"/>
<proteinExistence type="predicted"/>
<keyword evidence="2" id="KW-0812">Transmembrane</keyword>
<dbReference type="Proteomes" id="UP001195483">
    <property type="component" value="Unassembled WGS sequence"/>
</dbReference>
<evidence type="ECO:0000313" key="4">
    <source>
        <dbReference type="Proteomes" id="UP001195483"/>
    </source>
</evidence>
<dbReference type="EMBL" id="JAEAOA010001598">
    <property type="protein sequence ID" value="KAK3604032.1"/>
    <property type="molecule type" value="Genomic_DNA"/>
</dbReference>
<keyword evidence="2" id="KW-1133">Transmembrane helix</keyword>
<feature type="region of interest" description="Disordered" evidence="1">
    <location>
        <begin position="1"/>
        <end position="50"/>
    </location>
</feature>
<organism evidence="3 4">
    <name type="scientific">Potamilus streckersoni</name>
    <dbReference type="NCBI Taxonomy" id="2493646"/>
    <lineage>
        <taxon>Eukaryota</taxon>
        <taxon>Metazoa</taxon>
        <taxon>Spiralia</taxon>
        <taxon>Lophotrochozoa</taxon>
        <taxon>Mollusca</taxon>
        <taxon>Bivalvia</taxon>
        <taxon>Autobranchia</taxon>
        <taxon>Heteroconchia</taxon>
        <taxon>Palaeoheterodonta</taxon>
        <taxon>Unionida</taxon>
        <taxon>Unionoidea</taxon>
        <taxon>Unionidae</taxon>
        <taxon>Ambleminae</taxon>
        <taxon>Lampsilini</taxon>
        <taxon>Potamilus</taxon>
    </lineage>
</organism>
<keyword evidence="2" id="KW-0472">Membrane</keyword>
<feature type="transmembrane region" description="Helical" evidence="2">
    <location>
        <begin position="395"/>
        <end position="412"/>
    </location>
</feature>
<reference evidence="3" key="2">
    <citation type="journal article" date="2021" name="Genome Biol. Evol.">
        <title>Developing a high-quality reference genome for a parasitic bivalve with doubly uniparental inheritance (Bivalvia: Unionida).</title>
        <authorList>
            <person name="Smith C.H."/>
        </authorList>
    </citation>
    <scope>NUCLEOTIDE SEQUENCE</scope>
    <source>
        <strain evidence="3">CHS0354</strain>
        <tissue evidence="3">Mantle</tissue>
    </source>
</reference>
<reference evidence="3" key="1">
    <citation type="journal article" date="2021" name="Genome Biol. Evol.">
        <title>A High-Quality Reference Genome for a Parasitic Bivalve with Doubly Uniparental Inheritance (Bivalvia: Unionida).</title>
        <authorList>
            <person name="Smith C.H."/>
        </authorList>
    </citation>
    <scope>NUCLEOTIDE SEQUENCE</scope>
    <source>
        <strain evidence="3">CHS0354</strain>
    </source>
</reference>
<reference evidence="3" key="3">
    <citation type="submission" date="2023-05" db="EMBL/GenBank/DDBJ databases">
        <authorList>
            <person name="Smith C.H."/>
        </authorList>
    </citation>
    <scope>NUCLEOTIDE SEQUENCE</scope>
    <source>
        <strain evidence="3">CHS0354</strain>
        <tissue evidence="3">Mantle</tissue>
    </source>
</reference>
<evidence type="ECO:0000313" key="3">
    <source>
        <dbReference type="EMBL" id="KAK3604032.1"/>
    </source>
</evidence>
<sequence>MEAENTDLSSAPAKSGAYTPSAHSVADTATAGITDRAVKDNTASSGDERADAENLFTGRAGYTGGVVKGSAEDYIIRDLPEDFTERAAYKLITIYDGQLTRSDAVQRMLSFSKKHINSPQMYQEMFKVMLLLQEYENMEKVADLYWSSLLWDYEADKVYFNKIIRWLITANREDLKMLDLQFKDEKTNYSRRFISDAVIVICETCLLIAEANKQALDLIKYMFTIIYNLEADIYNFKLKYKNSPSFIDHSLLQIKQGEQKNSFMFNDIIRYFSLCANGYYSNRQAAHTQHNARRIFETLTAHKRFLVQGMLDRIAVESKAADINIQKNRHTNPEEMEAAYTLFKVLLESFREELRFNPHYVMTEYMRVFIFIFCMTLGFIGGIMGLVGLDEMTPLGGLVVVVLMIGYTVVVHSRRFYMTLLPEDRYYDIQQGLPVLCSYMERFSMLQFQDFIERQIEDKENAHTFAYIPSFLHFVTSVYNKNFFMFISRDEIRKLLYQSNEKITKIRWNTLNR</sequence>
<protein>
    <submittedName>
        <fullName evidence="3">Uncharacterized protein</fullName>
    </submittedName>
</protein>